<feature type="compositionally biased region" description="Basic and acidic residues" evidence="1">
    <location>
        <begin position="16"/>
        <end position="37"/>
    </location>
</feature>
<name>A0A0B9ARR0_BRELN</name>
<comment type="caution">
    <text evidence="3">The sequence shown here is derived from an EMBL/GenBank/DDBJ whole genome shotgun (WGS) entry which is preliminary data.</text>
</comment>
<proteinExistence type="predicted"/>
<evidence type="ECO:0000313" key="3">
    <source>
        <dbReference type="EMBL" id="KHS53556.1"/>
    </source>
</evidence>
<accession>A0A0B9ARR0</accession>
<dbReference type="Proteomes" id="UP000031488">
    <property type="component" value="Unassembled WGS sequence"/>
</dbReference>
<reference evidence="3 4" key="1">
    <citation type="submission" date="2014-11" db="EMBL/GenBank/DDBJ databases">
        <title>Draft Genome Sequence of Brevibacterium linens AE038-8.</title>
        <authorList>
            <person name="Maizel D."/>
            <person name="Utturkar S.M."/>
            <person name="Brown S.D."/>
            <person name="Ferrero M."/>
            <person name="Rosen B.P."/>
        </authorList>
    </citation>
    <scope>NUCLEOTIDE SEQUENCE [LARGE SCALE GENOMIC DNA]</scope>
    <source>
        <strain evidence="3 4">AE038-8</strain>
    </source>
</reference>
<keyword evidence="2" id="KW-1133">Transmembrane helix</keyword>
<evidence type="ECO:0000256" key="1">
    <source>
        <dbReference type="SAM" id="MobiDB-lite"/>
    </source>
</evidence>
<gene>
    <name evidence="3" type="ORF">AE0388_1044</name>
</gene>
<feature type="region of interest" description="Disordered" evidence="1">
    <location>
        <begin position="1"/>
        <end position="40"/>
    </location>
</feature>
<keyword evidence="2" id="KW-0472">Membrane</keyword>
<organism evidence="3 4">
    <name type="scientific">Brevibacterium linens</name>
    <dbReference type="NCBI Taxonomy" id="1703"/>
    <lineage>
        <taxon>Bacteria</taxon>
        <taxon>Bacillati</taxon>
        <taxon>Actinomycetota</taxon>
        <taxon>Actinomycetes</taxon>
        <taxon>Micrococcales</taxon>
        <taxon>Brevibacteriaceae</taxon>
        <taxon>Brevibacterium</taxon>
    </lineage>
</organism>
<protein>
    <submittedName>
        <fullName evidence="3">Uncharacterized protein</fullName>
    </submittedName>
</protein>
<sequence>MNDDGSASTPDDEGREDWRRDVPDPERIGQDRSRISDEEWDDLVRQIAEPSATMGDMPAEDVRDALEDAEHWEPEPAEPIGWRTASPTLVLSWAAALGAVLLLLIGIIFFRPLPGWYLLIGLAVGIGGAVGLFFHLPSHRSPDDGDGSSV</sequence>
<evidence type="ECO:0000313" key="4">
    <source>
        <dbReference type="Proteomes" id="UP000031488"/>
    </source>
</evidence>
<keyword evidence="2" id="KW-0812">Transmembrane</keyword>
<evidence type="ECO:0000256" key="2">
    <source>
        <dbReference type="SAM" id="Phobius"/>
    </source>
</evidence>
<dbReference type="AlphaFoldDB" id="A0A0B9ARR0"/>
<dbReference type="PATRIC" id="fig|1703.6.peg.930"/>
<feature type="transmembrane region" description="Helical" evidence="2">
    <location>
        <begin position="89"/>
        <end position="110"/>
    </location>
</feature>
<feature type="transmembrane region" description="Helical" evidence="2">
    <location>
        <begin position="116"/>
        <end position="136"/>
    </location>
</feature>
<keyword evidence="4" id="KW-1185">Reference proteome</keyword>
<dbReference type="OrthoDB" id="4808013at2"/>
<dbReference type="RefSeq" id="WP_039207688.1">
    <property type="nucleotide sequence ID" value="NZ_CP186330.1"/>
</dbReference>
<dbReference type="EMBL" id="JTJZ01000015">
    <property type="protein sequence ID" value="KHS53556.1"/>
    <property type="molecule type" value="Genomic_DNA"/>
</dbReference>